<dbReference type="SUPFAM" id="SSF53335">
    <property type="entry name" value="S-adenosyl-L-methionine-dependent methyltransferases"/>
    <property type="match status" value="1"/>
</dbReference>
<dbReference type="Proteomes" id="UP000255070">
    <property type="component" value="Unassembled WGS sequence"/>
</dbReference>
<dbReference type="CDD" id="cd02440">
    <property type="entry name" value="AdoMet_MTases"/>
    <property type="match status" value="1"/>
</dbReference>
<organism evidence="2 3">
    <name type="scientific">Comamonas testosteroni</name>
    <name type="common">Pseudomonas testosteroni</name>
    <dbReference type="NCBI Taxonomy" id="285"/>
    <lineage>
        <taxon>Bacteria</taxon>
        <taxon>Pseudomonadati</taxon>
        <taxon>Pseudomonadota</taxon>
        <taxon>Betaproteobacteria</taxon>
        <taxon>Burkholderiales</taxon>
        <taxon>Comamonadaceae</taxon>
        <taxon>Comamonas</taxon>
    </lineage>
</organism>
<dbReference type="Pfam" id="PF13649">
    <property type="entry name" value="Methyltransf_25"/>
    <property type="match status" value="1"/>
</dbReference>
<name>A0A8B4S105_COMTE</name>
<dbReference type="EMBL" id="UFXL01000001">
    <property type="protein sequence ID" value="SUY76185.1"/>
    <property type="molecule type" value="Genomic_DNA"/>
</dbReference>
<comment type="caution">
    <text evidence="2">The sequence shown here is derived from an EMBL/GenBank/DDBJ whole genome shotgun (WGS) entry which is preliminary data.</text>
</comment>
<reference evidence="2 3" key="1">
    <citation type="submission" date="2018-06" db="EMBL/GenBank/DDBJ databases">
        <authorList>
            <consortium name="Pathogen Informatics"/>
            <person name="Doyle S."/>
        </authorList>
    </citation>
    <scope>NUCLEOTIDE SEQUENCE [LARGE SCALE GENOMIC DNA]</scope>
    <source>
        <strain evidence="2 3">NCTC10698</strain>
    </source>
</reference>
<evidence type="ECO:0000313" key="3">
    <source>
        <dbReference type="Proteomes" id="UP000255070"/>
    </source>
</evidence>
<dbReference type="AlphaFoldDB" id="A0A8B4S105"/>
<feature type="domain" description="Methyltransferase" evidence="1">
    <location>
        <begin position="56"/>
        <end position="137"/>
    </location>
</feature>
<evidence type="ECO:0000259" key="1">
    <source>
        <dbReference type="Pfam" id="PF13649"/>
    </source>
</evidence>
<dbReference type="InterPro" id="IPR041698">
    <property type="entry name" value="Methyltransf_25"/>
</dbReference>
<dbReference type="Gene3D" id="3.40.50.150">
    <property type="entry name" value="Vaccinia Virus protein VP39"/>
    <property type="match status" value="1"/>
</dbReference>
<dbReference type="InterPro" id="IPR029063">
    <property type="entry name" value="SAM-dependent_MTases_sf"/>
</dbReference>
<gene>
    <name evidence="2" type="ORF">NCTC10698_01491</name>
</gene>
<protein>
    <submittedName>
        <fullName evidence="2">Tellurite resistance protein TehB</fullName>
    </submittedName>
</protein>
<keyword evidence="3" id="KW-1185">Reference proteome</keyword>
<accession>A0A8B4S105</accession>
<proteinExistence type="predicted"/>
<evidence type="ECO:0000313" key="2">
    <source>
        <dbReference type="EMBL" id="SUY76185.1"/>
    </source>
</evidence>
<sequence>MQGFGCGHCYSFRKMTSNSQPPAPAAIPATTASHCAPAPSAWIARFAHLVRPQGSVLDLACGMGRHTRFFSALNHTLTSVDRAPEATRSVADIAETITADIENNAWPLTGRSFDGVVVTNYLWRPLWPQILDSVKPGGVLLYETFAQGNEAYGKPSRPDFLLAPGELLQVCAGWSIVAYEHGLLEQPARVVQRIAAIRPDGAAAPAAPAALVQA</sequence>